<sequence length="232" mass="25796">MKQNSAKPTTTATPSKGGNRLSMQHGHQHHRQTTMHHQQQQQQMQPGPVTYHQQQPSYPSPQHQQPGCIVLPSSTPMMHHHQPQHTYMPQPTGQQLVNVGTLEAPMYVGGSVMGQQTVQQASPAGFSTSAQQQQPPRYLQTVQHQPSMSQQVHRPTIQPTTMTDFGAGSSAGRTAGFSGTHQPYKQQQQHHHQHQAQPMQSYQEAPTSSYPVHVQSSLHPEGPTTTEAQYFF</sequence>
<evidence type="ECO:0000313" key="2">
    <source>
        <dbReference type="EnsemblMetazoa" id="AMAM009845-PA"/>
    </source>
</evidence>
<feature type="region of interest" description="Disordered" evidence="1">
    <location>
        <begin position="160"/>
        <end position="232"/>
    </location>
</feature>
<proteinExistence type="predicted"/>
<evidence type="ECO:0000256" key="1">
    <source>
        <dbReference type="SAM" id="MobiDB-lite"/>
    </source>
</evidence>
<feature type="compositionally biased region" description="Low complexity" evidence="1">
    <location>
        <begin position="35"/>
        <end position="66"/>
    </location>
</feature>
<reference evidence="2" key="2">
    <citation type="submission" date="2020-05" db="UniProtKB">
        <authorList>
            <consortium name="EnsemblMetazoa"/>
        </authorList>
    </citation>
    <scope>IDENTIFICATION</scope>
    <source>
        <strain evidence="2">maculatus3</strain>
    </source>
</reference>
<dbReference type="AlphaFoldDB" id="A0A182SMQ0"/>
<feature type="region of interest" description="Disordered" evidence="1">
    <location>
        <begin position="1"/>
        <end position="66"/>
    </location>
</feature>
<accession>A0A182SMQ0</accession>
<keyword evidence="3" id="KW-1185">Reference proteome</keyword>
<protein>
    <submittedName>
        <fullName evidence="2">Uncharacterized protein</fullName>
    </submittedName>
</protein>
<dbReference type="VEuPathDB" id="VectorBase:AMAM009845"/>
<organism evidence="2 3">
    <name type="scientific">Anopheles maculatus</name>
    <dbReference type="NCBI Taxonomy" id="74869"/>
    <lineage>
        <taxon>Eukaryota</taxon>
        <taxon>Metazoa</taxon>
        <taxon>Ecdysozoa</taxon>
        <taxon>Arthropoda</taxon>
        <taxon>Hexapoda</taxon>
        <taxon>Insecta</taxon>
        <taxon>Pterygota</taxon>
        <taxon>Neoptera</taxon>
        <taxon>Endopterygota</taxon>
        <taxon>Diptera</taxon>
        <taxon>Nematocera</taxon>
        <taxon>Culicoidea</taxon>
        <taxon>Culicidae</taxon>
        <taxon>Anophelinae</taxon>
        <taxon>Anopheles</taxon>
        <taxon>Anopheles maculatus group</taxon>
    </lineage>
</organism>
<feature type="compositionally biased region" description="Polar residues" evidence="1">
    <location>
        <begin position="1"/>
        <end position="16"/>
    </location>
</feature>
<dbReference type="EnsemblMetazoa" id="AMAM009845-RA">
    <property type="protein sequence ID" value="AMAM009845-PA"/>
    <property type="gene ID" value="AMAM009845"/>
</dbReference>
<name>A0A182SMQ0_9DIPT</name>
<reference evidence="3" key="1">
    <citation type="submission" date="2013-09" db="EMBL/GenBank/DDBJ databases">
        <title>The Genome Sequence of Anopheles maculatus species B.</title>
        <authorList>
            <consortium name="The Broad Institute Genomics Platform"/>
            <person name="Neafsey D.E."/>
            <person name="Besansky N."/>
            <person name="Howell P."/>
            <person name="Walton C."/>
            <person name="Young S.K."/>
            <person name="Zeng Q."/>
            <person name="Gargeya S."/>
            <person name="Fitzgerald M."/>
            <person name="Haas B."/>
            <person name="Abouelleil A."/>
            <person name="Allen A.W."/>
            <person name="Alvarado L."/>
            <person name="Arachchi H.M."/>
            <person name="Berlin A.M."/>
            <person name="Chapman S.B."/>
            <person name="Gainer-Dewar J."/>
            <person name="Goldberg J."/>
            <person name="Griggs A."/>
            <person name="Gujja S."/>
            <person name="Hansen M."/>
            <person name="Howarth C."/>
            <person name="Imamovic A."/>
            <person name="Ireland A."/>
            <person name="Larimer J."/>
            <person name="McCowan C."/>
            <person name="Murphy C."/>
            <person name="Pearson M."/>
            <person name="Poon T.W."/>
            <person name="Priest M."/>
            <person name="Roberts A."/>
            <person name="Saif S."/>
            <person name="Shea T."/>
            <person name="Sisk P."/>
            <person name="Sykes S."/>
            <person name="Wortman J."/>
            <person name="Nusbaum C."/>
            <person name="Birren B."/>
        </authorList>
    </citation>
    <scope>NUCLEOTIDE SEQUENCE [LARGE SCALE GENOMIC DNA]</scope>
    <source>
        <strain evidence="3">maculatus3</strain>
    </source>
</reference>
<feature type="compositionally biased region" description="Polar residues" evidence="1">
    <location>
        <begin position="201"/>
        <end position="232"/>
    </location>
</feature>
<dbReference type="Proteomes" id="UP000075901">
    <property type="component" value="Unassembled WGS sequence"/>
</dbReference>
<evidence type="ECO:0000313" key="3">
    <source>
        <dbReference type="Proteomes" id="UP000075901"/>
    </source>
</evidence>